<feature type="region of interest" description="Disordered" evidence="1">
    <location>
        <begin position="347"/>
        <end position="372"/>
    </location>
</feature>
<dbReference type="Proteomes" id="UP001189429">
    <property type="component" value="Unassembled WGS sequence"/>
</dbReference>
<dbReference type="EMBL" id="CAUYUJ010021374">
    <property type="protein sequence ID" value="CAK0904218.1"/>
    <property type="molecule type" value="Genomic_DNA"/>
</dbReference>
<proteinExistence type="predicted"/>
<dbReference type="InterPro" id="IPR012340">
    <property type="entry name" value="NA-bd_OB-fold"/>
</dbReference>
<name>A0ABN9XVZ3_9DINO</name>
<evidence type="ECO:0000313" key="4">
    <source>
        <dbReference type="Proteomes" id="UP001189429"/>
    </source>
</evidence>
<evidence type="ECO:0000259" key="2">
    <source>
        <dbReference type="Pfam" id="PF00313"/>
    </source>
</evidence>
<feature type="domain" description="CSD" evidence="2">
    <location>
        <begin position="134"/>
        <end position="195"/>
    </location>
</feature>
<evidence type="ECO:0000313" key="3">
    <source>
        <dbReference type="EMBL" id="CAK0904218.1"/>
    </source>
</evidence>
<evidence type="ECO:0000256" key="1">
    <source>
        <dbReference type="SAM" id="MobiDB-lite"/>
    </source>
</evidence>
<dbReference type="Pfam" id="PF00313">
    <property type="entry name" value="CSD"/>
    <property type="match status" value="1"/>
</dbReference>
<accession>A0ABN9XVZ3</accession>
<keyword evidence="4" id="KW-1185">Reference proteome</keyword>
<dbReference type="CDD" id="cd04458">
    <property type="entry name" value="CSP_CDS"/>
    <property type="match status" value="1"/>
</dbReference>
<protein>
    <recommendedName>
        <fullName evidence="2">CSD domain-containing protein</fullName>
    </recommendedName>
</protein>
<gene>
    <name evidence="3" type="ORF">PCOR1329_LOCUS80323</name>
</gene>
<feature type="region of interest" description="Disordered" evidence="1">
    <location>
        <begin position="52"/>
        <end position="88"/>
    </location>
</feature>
<feature type="compositionally biased region" description="Low complexity" evidence="1">
    <location>
        <begin position="347"/>
        <end position="368"/>
    </location>
</feature>
<sequence length="390" mass="40155">MLRPAGAGACPDVAAGQPADAAVGSAAQDVPQCRLAPLDQLVAEFRSRVGAAAPPRCDGEWELPSDASSDSEDRGAQSRSAGRALRPLGDLRRDFDARRAGAGAVPTTSPLPAAAAHRAVRSGQCGGAAAASTGTLVKVVQHKGFGFILPDGAEVADVLLHCSQLARDGLLGMRVGVRVRYVEETDARTGKKRAKEAAAMIGEEGPGGSTNGELRSRAAGASYSRDDLLRAFERIGRPSNGSSRCMFTTVRIPQGPCWAPFKHHGSLDDEYLIGKLEERLSKESGFDDMNEETFGESSGWSFEEAVAANAKLAVSLPFGLGAAAVTAAEMAEKHCFFTLADSTTGSGSSATGCSPSGPSPGESPSGSPLLRAARGEGAVALHALAGLQLQ</sequence>
<organism evidence="3 4">
    <name type="scientific">Prorocentrum cordatum</name>
    <dbReference type="NCBI Taxonomy" id="2364126"/>
    <lineage>
        <taxon>Eukaryota</taxon>
        <taxon>Sar</taxon>
        <taxon>Alveolata</taxon>
        <taxon>Dinophyceae</taxon>
        <taxon>Prorocentrales</taxon>
        <taxon>Prorocentraceae</taxon>
        <taxon>Prorocentrum</taxon>
    </lineage>
</organism>
<feature type="region of interest" description="Disordered" evidence="1">
    <location>
        <begin position="1"/>
        <end position="28"/>
    </location>
</feature>
<dbReference type="SUPFAM" id="SSF50249">
    <property type="entry name" value="Nucleic acid-binding proteins"/>
    <property type="match status" value="1"/>
</dbReference>
<reference evidence="3" key="1">
    <citation type="submission" date="2023-10" db="EMBL/GenBank/DDBJ databases">
        <authorList>
            <person name="Chen Y."/>
            <person name="Shah S."/>
            <person name="Dougan E. K."/>
            <person name="Thang M."/>
            <person name="Chan C."/>
        </authorList>
    </citation>
    <scope>NUCLEOTIDE SEQUENCE [LARGE SCALE GENOMIC DNA]</scope>
</reference>
<dbReference type="InterPro" id="IPR002059">
    <property type="entry name" value="CSP_DNA-bd"/>
</dbReference>
<dbReference type="Gene3D" id="2.40.50.140">
    <property type="entry name" value="Nucleic acid-binding proteins"/>
    <property type="match status" value="1"/>
</dbReference>
<comment type="caution">
    <text evidence="3">The sequence shown here is derived from an EMBL/GenBank/DDBJ whole genome shotgun (WGS) entry which is preliminary data.</text>
</comment>